<keyword evidence="1" id="KW-1185">Reference proteome</keyword>
<reference evidence="2" key="2">
    <citation type="submission" date="2025-08" db="UniProtKB">
        <authorList>
            <consortium name="RefSeq"/>
        </authorList>
    </citation>
    <scope>IDENTIFICATION</scope>
    <source>
        <tissue evidence="2">Leaf</tissue>
    </source>
</reference>
<organism evidence="1 2">
    <name type="scientific">Raphanus sativus</name>
    <name type="common">Radish</name>
    <name type="synonym">Raphanus raphanistrum var. sativus</name>
    <dbReference type="NCBI Taxonomy" id="3726"/>
    <lineage>
        <taxon>Eukaryota</taxon>
        <taxon>Viridiplantae</taxon>
        <taxon>Streptophyta</taxon>
        <taxon>Embryophyta</taxon>
        <taxon>Tracheophyta</taxon>
        <taxon>Spermatophyta</taxon>
        <taxon>Magnoliopsida</taxon>
        <taxon>eudicotyledons</taxon>
        <taxon>Gunneridae</taxon>
        <taxon>Pentapetalae</taxon>
        <taxon>rosids</taxon>
        <taxon>malvids</taxon>
        <taxon>Brassicales</taxon>
        <taxon>Brassicaceae</taxon>
        <taxon>Brassiceae</taxon>
        <taxon>Raphanus</taxon>
    </lineage>
</organism>
<evidence type="ECO:0000313" key="1">
    <source>
        <dbReference type="Proteomes" id="UP000504610"/>
    </source>
</evidence>
<accession>A0A9W3C190</accession>
<dbReference type="KEGG" id="rsz:108810026"/>
<proteinExistence type="predicted"/>
<evidence type="ECO:0000313" key="2">
    <source>
        <dbReference type="RefSeq" id="XP_056845277.1"/>
    </source>
</evidence>
<dbReference type="Proteomes" id="UP000504610">
    <property type="component" value="Chromosome 6"/>
</dbReference>
<protein>
    <submittedName>
        <fullName evidence="2">Uncharacterized protein LOC108810026 isoform X1</fullName>
    </submittedName>
</protein>
<sequence>MKKTNKLCECGLAKEFLRCSLPARWHELSVSSRFSPSSPARALSSPTPTTSSLVSSDLGFIESVSIHLHFLVFIISASQRVSPSIDLSDSLISSDLGFKHSHLSQSFSRRPTLSDPLDDPLSSLSESLHCEDVGFCDGDRLNADVGFIFSSLYVMIRLNG</sequence>
<reference evidence="1" key="1">
    <citation type="journal article" date="2019" name="Database">
        <title>The radish genome database (RadishGD): an integrated information resource for radish genomics.</title>
        <authorList>
            <person name="Yu H.J."/>
            <person name="Baek S."/>
            <person name="Lee Y.J."/>
            <person name="Cho A."/>
            <person name="Mun J.H."/>
        </authorList>
    </citation>
    <scope>NUCLEOTIDE SEQUENCE [LARGE SCALE GENOMIC DNA]</scope>
    <source>
        <strain evidence="1">cv. WK10039</strain>
    </source>
</reference>
<name>A0A9W3C190_RAPSA</name>
<dbReference type="RefSeq" id="XP_056845277.1">
    <property type="nucleotide sequence ID" value="XM_056989297.1"/>
</dbReference>
<gene>
    <name evidence="2" type="primary">LOC108810026</name>
</gene>
<dbReference type="AlphaFoldDB" id="A0A9W3C190"/>
<dbReference type="GeneID" id="108810026"/>